<dbReference type="InterPro" id="IPR002110">
    <property type="entry name" value="Ankyrin_rpt"/>
</dbReference>
<gene>
    <name evidence="9" type="primary">hecd-1</name>
    <name evidence="9" type="ORF">SNEC2469_LOCUS23313</name>
</gene>
<reference evidence="9" key="1">
    <citation type="submission" date="2021-02" db="EMBL/GenBank/DDBJ databases">
        <authorList>
            <person name="Dougan E. K."/>
            <person name="Rhodes N."/>
            <person name="Thang M."/>
            <person name="Chan C."/>
        </authorList>
    </citation>
    <scope>NUCLEOTIDE SEQUENCE</scope>
</reference>
<dbReference type="InterPro" id="IPR036770">
    <property type="entry name" value="Ankyrin_rpt-contain_sf"/>
</dbReference>
<dbReference type="GO" id="GO:0000209">
    <property type="term" value="P:protein polyubiquitination"/>
    <property type="evidence" value="ECO:0007669"/>
    <property type="project" value="TreeGrafter"/>
</dbReference>
<dbReference type="InterPro" id="IPR043136">
    <property type="entry name" value="B30.2/SPRY_sf"/>
</dbReference>
<dbReference type="Gene3D" id="1.25.40.20">
    <property type="entry name" value="Ankyrin repeat-containing domain"/>
    <property type="match status" value="1"/>
</dbReference>
<dbReference type="OrthoDB" id="412600at2759"/>
<sequence>MAALSSEEFDRLQQELLFLKIKTEELREENARALRHFQAQSAQTGVDALRKAGAGAVSAIGQRAASLKSSLSDGASFQAFQAAKDSILHPEADAATTEAREEVHSLQERLKAAMEELASARNDAMTAQRAATACAEDPEDTGSSLMHASVPNPNAVRGKQRLRDRALTLAWLGTVAHSKHSTGWHDSEPDMWMGQLNASSFRLSAVQQKELERVREAVDQQQAQIGRLTEKAAADKRPKGSPRLSDLEEQLRASEGKLDDLGRRLQSSQGSSRLTYELQCHLESVLSQVRKCDAAIESLLVRQERMENRSVLQRERLAFAQEDIMSKVMEYHLEELPQVLDATSPNFSPNLRQDVSEEQLDEDAGNCASNQSQQDAGVQVSNEDTADLQWEVSGLAASPTWSSRAEGDGSLVALEEELQGLRTAAEEAQRRKAEQAESLRAQIRQRQQQLALKEAAHTEATEAAQVTAIEAVESSGWLYVQKIEELEQQNDGLEQDLDLLASSKQCLLDDSKEKEELISFLMRTVRSDGSELENPGSLKKPGAGAKFLGLLRGPGRSQRTQLEELQKVAEEAMMDNLRLRKDLRILAEEFRKYMQADHCPTNVAASSSDTLGRELERQKTDDLHTRQHRNIERCVTSHSDVDQLGAQAQPPCKKMETSLRVLALTVVRQFHIPYDGEVHNHSRLGGLSKAMRLCLGQGGWVPQMEATLGKACEEMEVLPSGNLRIQCGGSLRPYIYPPALIAEHLNAQTGPPLFVLDLHPHSLVRLDHGGHCAVCKRPFEGITEAEKENNAAADEDIVAEDAAPQDHAAMAAFLSGPAARGDKVCGFGCEAAEFFMCELCCRPYQLEPLRQHQDRDASGQALAVAEASLRLGAQCKLQHGPGKWLNAVVVETLPNSKVRVHVPMEEVPDQELEVTSPKLKPTRTEALELCRPACYPEGLHRVCFPHGLRGTLFGEPVHCSSDDCMPGGCRGGKSQESSRVVAYFCPRTAFLLCETCIQAPDLGQVTAETCQQDIQKLKDPESCAVAAKRILGLCNRSQQARILFLDAGLCSAVATAVHAARGSFDLAQFSLPGSPGVQESSSGGQALLQLLTRLAQWLYLAAPLKRGKLGRLLVNVPVESRSQLDEDNSDAYSSAAHLYEFLTGRSRKPEPSEEEEEDDDWREADLVEDEQEEVQVKMLHGGIRLSVPKASQRKAHPFNTQRALVAGPALGNRVSAMILPPAAARGPAPPGLCLERKDEFDERLLAAADFEPGSLVLREEFLLRGPAELPPLGMFRPVPAEVGTVEIQGEPGFPRAVIFDNEHMKLLFEFLNSEIEVQQEVLAMQDSMHPSSETMQSTNKVAEWLISQDLPWLEGLDTSSLSRLLRLFCVNSHPCKAAGSTSGLLKWGTMINHSCIPNVVYSSVEADGIFEGHFRACRPIKAGDVLGVSYMKLQVTLAPLVLRRRMLWYLKGFVCECDRCRYEATNGDPRSCGREPSASEVELEKELSHAVLGALCARWSGFAPARGALEDLQTQVAKLHTASFAVQGLRLLFLALQADEILSGKGEHDEQEWLRSLDGLVSALREVSGWQESIRPGQSGDLLLMLSFKSLAPTLRRLRELEDAEADLALKRSASVERVTTLTLPEVLPACVPLPKRANLPSPMVLTQDWLMKHALPRNDLFLAKRVLMDRADLTACDRQGNSVLAVAVEHQCSQEMVELLLERGCPRSSKGPLGPPLSIAARSGRLEVVRVLLDFGCDPCEIEASGKLSEAAKNLLGYLVPLPDPVLRRGKEGSLPLRCLRRQLAVETLLPLASSMLPSLQGGQRNLDAQLVQVLVLACEHAAPLPAEALESLVQVCRSLLMSFESSSMNLGLRLASCLCEAGKDGVEKLRRHGIFKMLPALAAAPELHQPPRPQHIRQAAAKILSRWSEEVARSEPTPCLASAERWQELQHLTASELITLQVPQKLLRDAAFRSAMPKELAPMLLQVVEEEEKFSVHVYRERQDVSLRVLTEPFWLFCRSAATSILQGSTKDVAHGGEYVVQAEPLVTMGSLARLLLVAGGFLATQELCPFCIRLVGCKVFQGNSMYHVEGVVALPQVGIPVHLLRPCSGECPKGDNGFAPHVLAMGDWRFEDLEECSGASNDSIERNEDVQGLVSDYKEVPAEVWKTSTLQFEPDDEAVCFVQLDWCNAVHTSQALYLELLRIEAKADVRETFAKLCEQCCVAVVSTEDNEIVDAIAQSVDGMLLHEAAVPLLTQFGWRRRDMEEQDDASFTLWDPPDAAPVLPAFFHLSIRPPPPDPPGLTDTVWSVIISFDAELPFELVWQSVELDVKNAFTSVSNKWSEIGWPGGEQEMLEVVHKAVASNGEAAVARGLTHSSASRIADRLMAAVACRVVAEPEAAQAQGSASRGKGNPKSALRDLVEIKMQDAWMPAVVVQEAPQTLYVSLATGALATGKHRNMPGFEGPRLYPVPPVEPQVQTRADLQALERGAESSRITRRFNVDAECQEGTRTEPAAHAVAPVLTRGAWLPKPTLAYELGGSSSSTSPPSVSLLRGKEVRVDGCSWVSASWTTVGLPELNSSGKVYYELHIESHDTPQIGWASEKFRFFGDTWLYGVGDDLESWGVDGARQKIWHGGEAGSYPSSWGKEVVVGCAADVPAGILQFSTDGVWVSPATFTGVQCASIYPAVSGQMTATFKIRPEEWLHGPPDESFTALSACVRSPQSLCAPVRFPPEWALAKGLQHLAERQKVDLLTTLRLSCSVVLPTVEDLYAAQTKRREDLASPAVEDASDELFDFVLDQDGQPRASEAWEETLDTLGLSAETAAGAALRLLWQADADVQSTRLSAKLQDLCSHQVALVSDSMPSWVLRLGTLMPQLFDRHGREVLLRSLAFGLPFAVHDRQTREVDRRYSEVMKAAEGRVAQAKNLGDQRALSQAYEHLFELTKQISQDPEVWIGSLTSELAKVDRERIWDQATALAECCLTSSGVVEVQFKDETGFGRGVTQGFFSDVAKELQRTSHNSNVPMWAECLESEGEFLRSRRGLMVQPLRAEDPRLPAVLARFRSLGRLLALALRESFVVPLPLAATVLRLLRGEKVVSSELPEPGDGLAGEFLGACARFRADIAELSHEQRQAACCVKGDFALKVSRYRPRALPNRIPSLTVRLFGFLLPQRRSDDVACPSRAAPCSKGRLPQRALCRTSLVVSPEWDVPEQRSSDGKQSAQVLPPVQRLPSAEEQVSTLTAQIKAVRGESAALAEVIRVKDLPLTITQKLSQNEREVKSQVFRAETETARDVALSKLELLDYHSQRGWVVSKTEFDKLESLWSEYSETKSGRAAAIAHSARSSSLWTAEQLSEYLPEFWVLPWCSKIRTQRRSLESLETFLKESLTELPSAVARADLPGICREESWQEQYLGELENVLRVLGCPEGKVNGERAPFRRLGGLSILRAKEAASRCVIDKLIFPLCAELGVELTLEEYFRTSPVPVSICDYVLRRDGQLLGTLEAKRCSDELLAQGAAQCILQLLALWDRRRPASQVTTPLLGIVTDGRYWLCIQLHQRYLAVTPLLDASQEEQFWTLRDPEPEPRRGRVCTLGSFETFVAADERNEHIMFGYAGTLRPIRPSESQSSAKDPGWAAQYLEANDALGSFEEWASNAEFLATGFSGPSLPTRSESKEEKARHVSLESLDDFVDAACSFWLDVGVREQVRSLRRGLHDVLGPRTGALWLFSPLELRELFCGVDSVSWTSQDLYDHLHPAGGLTRDDDVMAWLRDELLEMSQALRARFLDFATSCPRLPPGGLASLKLTASPGAGRFPRSRACANQLYLPKYESRQELHEKLTEALLACEGHHDADH</sequence>
<keyword evidence="2 3" id="KW-0833">Ubl conjugation pathway</keyword>
<dbReference type="Proteomes" id="UP000601435">
    <property type="component" value="Unassembled WGS sequence"/>
</dbReference>
<dbReference type="InterPro" id="IPR003877">
    <property type="entry name" value="SPRY_dom"/>
</dbReference>
<feature type="coiled-coil region" evidence="4">
    <location>
        <begin position="96"/>
        <end position="130"/>
    </location>
</feature>
<dbReference type="SMART" id="SM00449">
    <property type="entry name" value="SPRY"/>
    <property type="match status" value="1"/>
</dbReference>
<dbReference type="EMBL" id="CAJNJA010043363">
    <property type="protein sequence ID" value="CAE7793036.1"/>
    <property type="molecule type" value="Genomic_DNA"/>
</dbReference>
<dbReference type="Pfam" id="PF12796">
    <property type="entry name" value="Ank_2"/>
    <property type="match status" value="1"/>
</dbReference>
<evidence type="ECO:0000259" key="7">
    <source>
        <dbReference type="PROSITE" id="PS50237"/>
    </source>
</evidence>
<dbReference type="InterPro" id="IPR001214">
    <property type="entry name" value="SET_dom"/>
</dbReference>
<dbReference type="SUPFAM" id="SSF56204">
    <property type="entry name" value="Hect, E3 ligase catalytic domain"/>
    <property type="match status" value="2"/>
</dbReference>
<feature type="domain" description="B30.2/SPRY" evidence="6">
    <location>
        <begin position="2499"/>
        <end position="2684"/>
    </location>
</feature>
<dbReference type="PROSITE" id="PS50280">
    <property type="entry name" value="SET"/>
    <property type="match status" value="1"/>
</dbReference>
<dbReference type="SMART" id="SM00248">
    <property type="entry name" value="ANK"/>
    <property type="match status" value="2"/>
</dbReference>
<name>A0A812YRZ0_9DINO</name>
<keyword evidence="10" id="KW-1185">Reference proteome</keyword>
<evidence type="ECO:0000256" key="3">
    <source>
        <dbReference type="PROSITE-ProRule" id="PRU00104"/>
    </source>
</evidence>
<feature type="coiled-coil region" evidence="4">
    <location>
        <begin position="411"/>
        <end position="456"/>
    </location>
</feature>
<dbReference type="GO" id="GO:0061630">
    <property type="term" value="F:ubiquitin protein ligase activity"/>
    <property type="evidence" value="ECO:0007669"/>
    <property type="project" value="InterPro"/>
</dbReference>
<protein>
    <submittedName>
        <fullName evidence="9">Hecd-1 protein</fullName>
    </submittedName>
</protein>
<dbReference type="SMART" id="SM00119">
    <property type="entry name" value="HECTc"/>
    <property type="match status" value="1"/>
</dbReference>
<keyword evidence="4" id="KW-0175">Coiled coil</keyword>
<feature type="compositionally biased region" description="Acidic residues" evidence="5">
    <location>
        <begin position="1152"/>
        <end position="1162"/>
    </location>
</feature>
<feature type="coiled-coil region" evidence="4">
    <location>
        <begin position="562"/>
        <end position="589"/>
    </location>
</feature>
<dbReference type="SUPFAM" id="SSF82199">
    <property type="entry name" value="SET domain"/>
    <property type="match status" value="1"/>
</dbReference>
<feature type="region of interest" description="Disordered" evidence="5">
    <location>
        <begin position="1143"/>
        <end position="1162"/>
    </location>
</feature>
<evidence type="ECO:0000313" key="9">
    <source>
        <dbReference type="EMBL" id="CAE7793036.1"/>
    </source>
</evidence>
<proteinExistence type="predicted"/>
<organism evidence="9 10">
    <name type="scientific">Symbiodinium necroappetens</name>
    <dbReference type="NCBI Taxonomy" id="1628268"/>
    <lineage>
        <taxon>Eukaryota</taxon>
        <taxon>Sar</taxon>
        <taxon>Alveolata</taxon>
        <taxon>Dinophyceae</taxon>
        <taxon>Suessiales</taxon>
        <taxon>Symbiodiniaceae</taxon>
        <taxon>Symbiodinium</taxon>
    </lineage>
</organism>
<evidence type="ECO:0000256" key="4">
    <source>
        <dbReference type="SAM" id="Coils"/>
    </source>
</evidence>
<dbReference type="Gene3D" id="3.90.1750.10">
    <property type="entry name" value="Hect, E3 ligase catalytic domains"/>
    <property type="match status" value="1"/>
</dbReference>
<dbReference type="SUPFAM" id="SSF48403">
    <property type="entry name" value="Ankyrin repeat"/>
    <property type="match status" value="1"/>
</dbReference>
<dbReference type="PROSITE" id="PS50237">
    <property type="entry name" value="HECT"/>
    <property type="match status" value="1"/>
</dbReference>
<dbReference type="PANTHER" id="PTHR45670">
    <property type="entry name" value="E3 UBIQUITIN-PROTEIN LIGASE TRIP12"/>
    <property type="match status" value="1"/>
</dbReference>
<feature type="domain" description="HECT" evidence="7">
    <location>
        <begin position="3660"/>
        <end position="3830"/>
    </location>
</feature>
<dbReference type="Pfam" id="PF00856">
    <property type="entry name" value="SET"/>
    <property type="match status" value="1"/>
</dbReference>
<feature type="compositionally biased region" description="Basic and acidic residues" evidence="5">
    <location>
        <begin position="228"/>
        <end position="238"/>
    </location>
</feature>
<dbReference type="Gene3D" id="2.170.270.10">
    <property type="entry name" value="SET domain"/>
    <property type="match status" value="1"/>
</dbReference>
<accession>A0A812YRZ0</accession>
<dbReference type="PANTHER" id="PTHR45670:SF1">
    <property type="entry name" value="E3 UBIQUITIN-PROTEIN LIGASE HECTD1"/>
    <property type="match status" value="1"/>
</dbReference>
<dbReference type="PROSITE" id="PS50188">
    <property type="entry name" value="B302_SPRY"/>
    <property type="match status" value="1"/>
</dbReference>
<feature type="domain" description="SET" evidence="8">
    <location>
        <begin position="1230"/>
        <end position="1431"/>
    </location>
</feature>
<comment type="caution">
    <text evidence="9">The sequence shown here is derived from an EMBL/GenBank/DDBJ whole genome shotgun (WGS) entry which is preliminary data.</text>
</comment>
<dbReference type="Pfam" id="PF00622">
    <property type="entry name" value="SPRY"/>
    <property type="match status" value="1"/>
</dbReference>
<dbReference type="InterPro" id="IPR046341">
    <property type="entry name" value="SET_dom_sf"/>
</dbReference>
<dbReference type="CDD" id="cd11709">
    <property type="entry name" value="SPRY"/>
    <property type="match status" value="1"/>
</dbReference>
<dbReference type="GO" id="GO:0043161">
    <property type="term" value="P:proteasome-mediated ubiquitin-dependent protein catabolic process"/>
    <property type="evidence" value="ECO:0007669"/>
    <property type="project" value="TreeGrafter"/>
</dbReference>
<dbReference type="InterPro" id="IPR013320">
    <property type="entry name" value="ConA-like_dom_sf"/>
</dbReference>
<evidence type="ECO:0000256" key="1">
    <source>
        <dbReference type="ARBA" id="ARBA00022679"/>
    </source>
</evidence>
<evidence type="ECO:0000313" key="10">
    <source>
        <dbReference type="Proteomes" id="UP000601435"/>
    </source>
</evidence>
<evidence type="ECO:0000259" key="8">
    <source>
        <dbReference type="PROSITE" id="PS50280"/>
    </source>
</evidence>
<dbReference type="InterPro" id="IPR045322">
    <property type="entry name" value="HECTD1/TRIP12-like"/>
</dbReference>
<feature type="active site" description="Glycyl thioester intermediate" evidence="3">
    <location>
        <position position="3798"/>
    </location>
</feature>
<dbReference type="Gene3D" id="2.60.120.920">
    <property type="match status" value="1"/>
</dbReference>
<dbReference type="InterPro" id="IPR035983">
    <property type="entry name" value="Hect_E3_ubiquitin_ligase"/>
</dbReference>
<feature type="region of interest" description="Disordered" evidence="5">
    <location>
        <begin position="228"/>
        <end position="248"/>
    </location>
</feature>
<dbReference type="CDD" id="cd20071">
    <property type="entry name" value="SET_SMYD"/>
    <property type="match status" value="1"/>
</dbReference>
<dbReference type="Pfam" id="PF00632">
    <property type="entry name" value="HECT"/>
    <property type="match status" value="1"/>
</dbReference>
<dbReference type="InterPro" id="IPR001870">
    <property type="entry name" value="B30.2/SPRY"/>
</dbReference>
<keyword evidence="1" id="KW-0808">Transferase</keyword>
<dbReference type="SUPFAM" id="SSF49899">
    <property type="entry name" value="Concanavalin A-like lectins/glucanases"/>
    <property type="match status" value="1"/>
</dbReference>
<evidence type="ECO:0000256" key="2">
    <source>
        <dbReference type="ARBA" id="ARBA00022786"/>
    </source>
</evidence>
<evidence type="ECO:0000259" key="6">
    <source>
        <dbReference type="PROSITE" id="PS50188"/>
    </source>
</evidence>
<dbReference type="InterPro" id="IPR000569">
    <property type="entry name" value="HECT_dom"/>
</dbReference>
<evidence type="ECO:0000256" key="5">
    <source>
        <dbReference type="SAM" id="MobiDB-lite"/>
    </source>
</evidence>
<dbReference type="Gene3D" id="3.30.2410.10">
    <property type="entry name" value="Hect, E3 ligase catalytic domain"/>
    <property type="match status" value="1"/>
</dbReference>